<dbReference type="InterPro" id="IPR010513">
    <property type="entry name" value="KEN_dom"/>
</dbReference>
<evidence type="ECO:0000256" key="33">
    <source>
        <dbReference type="SAM" id="MobiDB-lite"/>
    </source>
</evidence>
<dbReference type="InterPro" id="IPR006424">
    <property type="entry name" value="Glyceraldehyde-3-P_DH_1"/>
</dbReference>
<protein>
    <submittedName>
        <fullName evidence="36">Uncharacterized protein</fullName>
    </submittedName>
</protein>
<dbReference type="GO" id="GO:0005789">
    <property type="term" value="C:endoplasmic reticulum membrane"/>
    <property type="evidence" value="ECO:0007669"/>
    <property type="project" value="UniProtKB-SubCell"/>
</dbReference>
<feature type="compositionally biased region" description="Basic residues" evidence="33">
    <location>
        <begin position="844"/>
        <end position="853"/>
    </location>
</feature>
<proteinExistence type="inferred from homology"/>
<keyword evidence="20" id="KW-0472">Membrane</keyword>
<feature type="compositionally biased region" description="Basic and acidic residues" evidence="33">
    <location>
        <begin position="859"/>
        <end position="873"/>
    </location>
</feature>
<keyword evidence="24" id="KW-0508">mRNA splicing</keyword>
<dbReference type="SUPFAM" id="SSF56112">
    <property type="entry name" value="Protein kinase-like (PK-like)"/>
    <property type="match status" value="1"/>
</dbReference>
<keyword evidence="13" id="KW-0256">Endoplasmic reticulum</keyword>
<dbReference type="Gene3D" id="2.130.10.10">
    <property type="entry name" value="YVTN repeat-like/Quinoprotein amine dehydrogenase"/>
    <property type="match status" value="1"/>
</dbReference>
<dbReference type="Gene3D" id="3.40.50.720">
    <property type="entry name" value="NAD(P)-binding Rossmann-like Domain"/>
    <property type="match status" value="1"/>
</dbReference>
<dbReference type="SMART" id="SM00846">
    <property type="entry name" value="Gp_dh_N"/>
    <property type="match status" value="1"/>
</dbReference>
<dbReference type="Pfam" id="PF02800">
    <property type="entry name" value="Gp_dh_C"/>
    <property type="match status" value="1"/>
</dbReference>
<dbReference type="Gene3D" id="1.20.1440.180">
    <property type="entry name" value="KEN domain"/>
    <property type="match status" value="1"/>
</dbReference>
<dbReference type="PANTHER" id="PTHR43148">
    <property type="entry name" value="GLYCERALDEHYDE-3-PHOSPHATE DEHYDROGENASE 2"/>
    <property type="match status" value="1"/>
</dbReference>
<dbReference type="PROSITE" id="PS00108">
    <property type="entry name" value="PROTEIN_KINASE_ST"/>
    <property type="match status" value="1"/>
</dbReference>
<dbReference type="SMART" id="SM00564">
    <property type="entry name" value="PQQ"/>
    <property type="match status" value="2"/>
</dbReference>
<dbReference type="PROSITE" id="PS51392">
    <property type="entry name" value="KEN"/>
    <property type="match status" value="1"/>
</dbReference>
<evidence type="ECO:0000256" key="25">
    <source>
        <dbReference type="ARBA" id="ARBA00023230"/>
    </source>
</evidence>
<evidence type="ECO:0000256" key="14">
    <source>
        <dbReference type="ARBA" id="ARBA00022840"/>
    </source>
</evidence>
<dbReference type="NCBIfam" id="TIGR01534">
    <property type="entry name" value="GAPDH-I"/>
    <property type="match status" value="1"/>
</dbReference>
<dbReference type="Gene3D" id="3.30.360.10">
    <property type="entry name" value="Dihydrodipicolinate Reductase, domain 2"/>
    <property type="match status" value="1"/>
</dbReference>
<keyword evidence="4" id="KW-0723">Serine/threonine-protein kinase</keyword>
<comment type="caution">
    <text evidence="36">The sequence shown here is derived from an EMBL/GenBank/DDBJ whole genome shotgun (WGS) entry which is preliminary data.</text>
</comment>
<evidence type="ECO:0000256" key="19">
    <source>
        <dbReference type="ARBA" id="ARBA00023015"/>
    </source>
</evidence>
<evidence type="ECO:0000256" key="31">
    <source>
        <dbReference type="ARBA" id="ARBA00065357"/>
    </source>
</evidence>
<feature type="region of interest" description="Disordered" evidence="33">
    <location>
        <begin position="831"/>
        <end position="882"/>
    </location>
</feature>
<dbReference type="GO" id="GO:0009751">
    <property type="term" value="P:response to salicylic acid"/>
    <property type="evidence" value="ECO:0007669"/>
    <property type="project" value="UniProtKB-ARBA"/>
</dbReference>
<dbReference type="Pfam" id="PF00044">
    <property type="entry name" value="Gp_dh_N"/>
    <property type="match status" value="1"/>
</dbReference>
<evidence type="ECO:0000256" key="2">
    <source>
        <dbReference type="ARBA" id="ARBA00005215"/>
    </source>
</evidence>
<dbReference type="GO" id="GO:0042742">
    <property type="term" value="P:defense response to bacterium"/>
    <property type="evidence" value="ECO:0007669"/>
    <property type="project" value="UniProtKB-ARBA"/>
</dbReference>
<evidence type="ECO:0000256" key="20">
    <source>
        <dbReference type="ARBA" id="ARBA00023136"/>
    </source>
</evidence>
<comment type="catalytic activity">
    <reaction evidence="27">
        <text>L-threonyl-[protein] + ATP = O-phospho-L-threonyl-[protein] + ADP + H(+)</text>
        <dbReference type="Rhea" id="RHEA:46608"/>
        <dbReference type="Rhea" id="RHEA-COMP:11060"/>
        <dbReference type="Rhea" id="RHEA-COMP:11605"/>
        <dbReference type="ChEBI" id="CHEBI:15378"/>
        <dbReference type="ChEBI" id="CHEBI:30013"/>
        <dbReference type="ChEBI" id="CHEBI:30616"/>
        <dbReference type="ChEBI" id="CHEBI:61977"/>
        <dbReference type="ChEBI" id="CHEBI:456216"/>
        <dbReference type="EC" id="2.7.11.1"/>
    </reaction>
</comment>
<name>A0A6A6M950_HEVBR</name>
<dbReference type="GO" id="GO:0034976">
    <property type="term" value="P:response to endoplasmic reticulum stress"/>
    <property type="evidence" value="ECO:0007669"/>
    <property type="project" value="UniProtKB-ARBA"/>
</dbReference>
<dbReference type="GO" id="GO:0006397">
    <property type="term" value="P:mRNA processing"/>
    <property type="evidence" value="ECO:0007669"/>
    <property type="project" value="UniProtKB-KW"/>
</dbReference>
<dbReference type="FunFam" id="3.30.200.20:FF:000077">
    <property type="entry name" value="Putative Serine/threonine-protein kinase/endoribonuclease IRE1"/>
    <property type="match status" value="1"/>
</dbReference>
<evidence type="ECO:0000256" key="17">
    <source>
        <dbReference type="ARBA" id="ARBA00022989"/>
    </source>
</evidence>
<dbReference type="CDD" id="cd05214">
    <property type="entry name" value="GAPDH_I_N"/>
    <property type="match status" value="1"/>
</dbReference>
<dbReference type="Pfam" id="PF00069">
    <property type="entry name" value="Pkinase"/>
    <property type="match status" value="1"/>
</dbReference>
<sequence length="1322" mass="146903">MASHAALAPSRIPASTRLPSKNAHSFLLNAPLRSLYIAIYTCHQVKLPPSSLRKFLTYLIVQRLEVAEFSGLRASSCVTYAKNTSEASFFDLVAAQMNPKVAASTPNRAETVAKLKVAINGFGRIGRNFLRCWHGHKNSPLDVIVVNDSGGVKNASHLLKYDSMLGTFKAEVKIVDDTTISVDGKPIKVVSNRDPLKLPWAELGIDIVIEGTGVFVDGPGAGKHIQAGAKKVIITAPAKGADIPTYVVGVNEKDYGHEVSSIVSNASCTTNCLAPFVKVIDEEFGIVKGTMTTTHSYTGDQRLLDASHRDLRRARAAALNIVPTSTGAAKAVSLVLPQLKGKLNGIALRVPTPNVSVVDLVVNVEKKGITAEDVNAAFRKAAEGPLKGILDVCDVPLVSADFRCTDVSSTIDSSLTMVMGDDMVKVVAWYDNEWGYSQRVVDLAHLVASKWPGVSPKGTGDHWKNSARQTQQMKSANKQDVALVAALDGTVYFVDTNSRKIRWSFSSGQPIYSSYQATVNNDDDTRNASELSDDLYYIDCGDDWELYVHSKRFGKLQKLALSAEEYIKMTPHISEDGEITLGFKKTTAFLVDAKTGQVVRTYGLDNSSSVSKAQATEENALLLAKDAQLIESIAADLGTAQHLIYITRTDYVLQHYSPNSTEILWNLAFADIEAEFRCQGFRSSLDGASPSVDEEVDDIQFPCQMKTAVLRIRDYSLLEFDKLAVAWLGGEARFLPAPIHSPSLGPVRGFPLALPTNEDRLMLALPASEAKKPGNFGMLSGDADIINSTSLSSEIMAKYHMWPFIAAILSIISSVFYNYLTFRKQSRLSKSVEDLKSHSGSGMPKKKKSKRSGNNRNSPNDERREKYLPRENKAGNSTGGSLMEENCGRRIGKLLVSNKEIAKGSNGTVVLEGIYDGRAVAVKRLVQTHHDVALKEIQNLIASDQHPNIVRWYGVEYDQDFVYLALERCTCSLNDFIYVYSESFQSQMLSKDADSNRLPEFTIQLHSMLEHSRNVELWKANGHPSIHLLKLMRDVVSGLAHLHELGIIHRDLKPQNVLIINDKSFCAKLSDMGISKRLVGDMSSLTQHPTGYGSSGWQAPEQLLHERQTRAVDLFSLGCVLFSCVTGGKHPFGDNIERDVNIVNDRKDLFLVENIPEAVDLFSRLLDPKPDNRPKAQEVLSHPFFWTSERRLLFLQDSSDRVELEDRENESELLAALESVGTVALNGKWDEKMEAAFINNICRYRRYKYDSVRDLLRVIRNKSHHYRELPQEIKEILGSHPEGFENYFSCRFPKLLIEVFKVMYRYCKEEEFFCKYIECSVI</sequence>
<keyword evidence="37" id="KW-1185">Reference proteome</keyword>
<dbReference type="GO" id="GO:0002376">
    <property type="term" value="P:immune system process"/>
    <property type="evidence" value="ECO:0007669"/>
    <property type="project" value="UniProtKB-KW"/>
</dbReference>
<dbReference type="InterPro" id="IPR020828">
    <property type="entry name" value="GlycerAld_3-P_DH_NAD(P)-bd"/>
</dbReference>
<dbReference type="PROSITE" id="PS00071">
    <property type="entry name" value="GAPDH"/>
    <property type="match status" value="1"/>
</dbReference>
<evidence type="ECO:0000256" key="7">
    <source>
        <dbReference type="ARBA" id="ARBA00022679"/>
    </source>
</evidence>
<keyword evidence="18" id="KW-0560">Oxidoreductase</keyword>
<evidence type="ECO:0000256" key="30">
    <source>
        <dbReference type="ARBA" id="ARBA00063826"/>
    </source>
</evidence>
<accession>A0A6A6M950</accession>
<evidence type="ECO:0000259" key="35">
    <source>
        <dbReference type="PROSITE" id="PS51392"/>
    </source>
</evidence>
<feature type="domain" description="KEN" evidence="35">
    <location>
        <begin position="1188"/>
        <end position="1319"/>
    </location>
</feature>
<comment type="subcellular location">
    <subcellularLocation>
        <location evidence="1">Endoplasmic reticulum membrane</location>
        <topology evidence="1">Single-pass type I membrane protein</topology>
    </subcellularLocation>
</comment>
<dbReference type="PROSITE" id="PS50011">
    <property type="entry name" value="PROTEIN_KINASE_DOM"/>
    <property type="match status" value="1"/>
</dbReference>
<reference evidence="36 37" key="1">
    <citation type="journal article" date="2020" name="Mol. Plant">
        <title>The Chromosome-Based Rubber Tree Genome Provides New Insights into Spurge Genome Evolution and Rubber Biosynthesis.</title>
        <authorList>
            <person name="Liu J."/>
            <person name="Shi C."/>
            <person name="Shi C.C."/>
            <person name="Li W."/>
            <person name="Zhang Q.J."/>
            <person name="Zhang Y."/>
            <person name="Li K."/>
            <person name="Lu H.F."/>
            <person name="Shi C."/>
            <person name="Zhu S.T."/>
            <person name="Xiao Z.Y."/>
            <person name="Nan H."/>
            <person name="Yue Y."/>
            <person name="Zhu X.G."/>
            <person name="Wu Y."/>
            <person name="Hong X.N."/>
            <person name="Fan G.Y."/>
            <person name="Tong Y."/>
            <person name="Zhang D."/>
            <person name="Mao C.L."/>
            <person name="Liu Y.L."/>
            <person name="Hao S.J."/>
            <person name="Liu W.Q."/>
            <person name="Lv M.Q."/>
            <person name="Zhang H.B."/>
            <person name="Liu Y."/>
            <person name="Hu-Tang G.R."/>
            <person name="Wang J.P."/>
            <person name="Wang J.H."/>
            <person name="Sun Y.H."/>
            <person name="Ni S.B."/>
            <person name="Chen W.B."/>
            <person name="Zhang X.C."/>
            <person name="Jiao Y.N."/>
            <person name="Eichler E.E."/>
            <person name="Li G.H."/>
            <person name="Liu X."/>
            <person name="Gao L.Z."/>
        </authorList>
    </citation>
    <scope>NUCLEOTIDE SEQUENCE [LARGE SCALE GENOMIC DNA]</scope>
    <source>
        <strain evidence="37">cv. GT1</strain>
        <tissue evidence="36">Leaf</tissue>
    </source>
</reference>
<dbReference type="GO" id="GO:0008380">
    <property type="term" value="P:RNA splicing"/>
    <property type="evidence" value="ECO:0007669"/>
    <property type="project" value="UniProtKB-KW"/>
</dbReference>
<keyword evidence="14" id="KW-0067">ATP-binding</keyword>
<evidence type="ECO:0000256" key="8">
    <source>
        <dbReference type="ARBA" id="ARBA00022692"/>
    </source>
</evidence>
<evidence type="ECO:0000256" key="6">
    <source>
        <dbReference type="ARBA" id="ARBA00022664"/>
    </source>
</evidence>
<evidence type="ECO:0000256" key="11">
    <source>
        <dbReference type="ARBA" id="ARBA00022777"/>
    </source>
</evidence>
<evidence type="ECO:0000256" key="28">
    <source>
        <dbReference type="ARBA" id="ARBA00048679"/>
    </source>
</evidence>
<keyword evidence="11" id="KW-0418">Kinase</keyword>
<dbReference type="GO" id="GO:0047100">
    <property type="term" value="F:glyceraldehyde-3-phosphate dehydrogenase (NADP+) (phosphorylating) activity"/>
    <property type="evidence" value="ECO:0007669"/>
    <property type="project" value="UniProtKB-EC"/>
</dbReference>
<organism evidence="36 37">
    <name type="scientific">Hevea brasiliensis</name>
    <name type="common">Para rubber tree</name>
    <name type="synonym">Siphonia brasiliensis</name>
    <dbReference type="NCBI Taxonomy" id="3981"/>
    <lineage>
        <taxon>Eukaryota</taxon>
        <taxon>Viridiplantae</taxon>
        <taxon>Streptophyta</taxon>
        <taxon>Embryophyta</taxon>
        <taxon>Tracheophyta</taxon>
        <taxon>Spermatophyta</taxon>
        <taxon>Magnoliopsida</taxon>
        <taxon>eudicotyledons</taxon>
        <taxon>Gunneridae</taxon>
        <taxon>Pentapetalae</taxon>
        <taxon>rosids</taxon>
        <taxon>fabids</taxon>
        <taxon>Malpighiales</taxon>
        <taxon>Euphorbiaceae</taxon>
        <taxon>Crotonoideae</taxon>
        <taxon>Micrandreae</taxon>
        <taxon>Hevea</taxon>
    </lineage>
</organism>
<evidence type="ECO:0000256" key="15">
    <source>
        <dbReference type="ARBA" id="ARBA00022859"/>
    </source>
</evidence>
<dbReference type="InterPro" id="IPR011009">
    <property type="entry name" value="Kinase-like_dom_sf"/>
</dbReference>
<evidence type="ECO:0000256" key="13">
    <source>
        <dbReference type="ARBA" id="ARBA00022824"/>
    </source>
</evidence>
<evidence type="ECO:0000256" key="3">
    <source>
        <dbReference type="ARBA" id="ARBA00007406"/>
    </source>
</evidence>
<dbReference type="GO" id="GO:0019253">
    <property type="term" value="P:reductive pentose-phosphate cycle"/>
    <property type="evidence" value="ECO:0007669"/>
    <property type="project" value="UniProtKB-KW"/>
</dbReference>
<keyword evidence="5" id="KW-0113">Calvin cycle</keyword>
<evidence type="ECO:0000256" key="5">
    <source>
        <dbReference type="ARBA" id="ARBA00022567"/>
    </source>
</evidence>
<dbReference type="GO" id="GO:0016787">
    <property type="term" value="F:hydrolase activity"/>
    <property type="evidence" value="ECO:0007669"/>
    <property type="project" value="UniProtKB-KW"/>
</dbReference>
<comment type="catalytic activity">
    <reaction evidence="29">
        <text>D-glyceraldehyde 3-phosphate + phosphate + NADP(+) = (2R)-3-phospho-glyceroyl phosphate + NADPH + H(+)</text>
        <dbReference type="Rhea" id="RHEA:10296"/>
        <dbReference type="ChEBI" id="CHEBI:15378"/>
        <dbReference type="ChEBI" id="CHEBI:43474"/>
        <dbReference type="ChEBI" id="CHEBI:57604"/>
        <dbReference type="ChEBI" id="CHEBI:57783"/>
        <dbReference type="ChEBI" id="CHEBI:58349"/>
        <dbReference type="ChEBI" id="CHEBI:59776"/>
        <dbReference type="EC" id="1.2.1.13"/>
    </reaction>
</comment>
<keyword evidence="16" id="KW-0809">Transit peptide</keyword>
<dbReference type="FunFam" id="1.20.1440.180:FF:000002">
    <property type="entry name" value="Serine/threonine-protein kinase/endoribonuclease IRE1"/>
    <property type="match status" value="1"/>
</dbReference>
<evidence type="ECO:0000256" key="24">
    <source>
        <dbReference type="ARBA" id="ARBA00023187"/>
    </source>
</evidence>
<dbReference type="GO" id="GO:0050661">
    <property type="term" value="F:NADP binding"/>
    <property type="evidence" value="ECO:0007669"/>
    <property type="project" value="InterPro"/>
</dbReference>
<dbReference type="GO" id="GO:0005524">
    <property type="term" value="F:ATP binding"/>
    <property type="evidence" value="ECO:0007669"/>
    <property type="project" value="UniProtKB-KW"/>
</dbReference>
<dbReference type="InterPro" id="IPR008271">
    <property type="entry name" value="Ser/Thr_kinase_AS"/>
</dbReference>
<dbReference type="FunFam" id="2.130.10.10:FF:001716">
    <property type="entry name" value="Inositol requiring 1-1"/>
    <property type="match status" value="1"/>
</dbReference>
<dbReference type="Proteomes" id="UP000467840">
    <property type="component" value="Chromosome 14"/>
</dbReference>
<dbReference type="InterPro" id="IPR020830">
    <property type="entry name" value="GlycerAld_3-P_DH_AS"/>
</dbReference>
<keyword evidence="23" id="KW-0325">Glycoprotein</keyword>
<keyword evidence="17" id="KW-1133">Transmembrane helix</keyword>
<keyword evidence="9" id="KW-0732">Signal</keyword>
<evidence type="ECO:0000256" key="27">
    <source>
        <dbReference type="ARBA" id="ARBA00047899"/>
    </source>
</evidence>
<keyword evidence="7" id="KW-0808">Transferase</keyword>
<evidence type="ECO:0000256" key="9">
    <source>
        <dbReference type="ARBA" id="ARBA00022729"/>
    </source>
</evidence>
<evidence type="ECO:0000256" key="21">
    <source>
        <dbReference type="ARBA" id="ARBA00023157"/>
    </source>
</evidence>
<evidence type="ECO:0000313" key="36">
    <source>
        <dbReference type="EMBL" id="KAF2310281.1"/>
    </source>
</evidence>
<dbReference type="FunFam" id="1.10.510.10:FF:000463">
    <property type="entry name" value="Serine/threonine-protein kinase/endoribonuclease IRE1a"/>
    <property type="match status" value="1"/>
</dbReference>
<evidence type="ECO:0000256" key="4">
    <source>
        <dbReference type="ARBA" id="ARBA00022527"/>
    </source>
</evidence>
<dbReference type="InterPro" id="IPR020831">
    <property type="entry name" value="GlycerAld/Erythrose_P_DH"/>
</dbReference>
<dbReference type="InterPro" id="IPR018391">
    <property type="entry name" value="PQQ_b-propeller_rpt"/>
</dbReference>
<dbReference type="EMBL" id="JAAGAX010000006">
    <property type="protein sequence ID" value="KAF2310281.1"/>
    <property type="molecule type" value="Genomic_DNA"/>
</dbReference>
<dbReference type="FunFam" id="3.30.360.10:FF:000002">
    <property type="entry name" value="Glyceraldehyde-3-phosphate dehydrogenase"/>
    <property type="match status" value="1"/>
</dbReference>
<keyword evidence="22" id="KW-0804">Transcription</keyword>
<comment type="catalytic activity">
    <reaction evidence="28">
        <text>L-seryl-[protein] + ATP = O-phospho-L-seryl-[protein] + ADP + H(+)</text>
        <dbReference type="Rhea" id="RHEA:17989"/>
        <dbReference type="Rhea" id="RHEA-COMP:9863"/>
        <dbReference type="Rhea" id="RHEA-COMP:11604"/>
        <dbReference type="ChEBI" id="CHEBI:15378"/>
        <dbReference type="ChEBI" id="CHEBI:29999"/>
        <dbReference type="ChEBI" id="CHEBI:30616"/>
        <dbReference type="ChEBI" id="CHEBI:83421"/>
        <dbReference type="ChEBI" id="CHEBI:456216"/>
        <dbReference type="EC" id="2.7.11.1"/>
    </reaction>
</comment>
<comment type="subunit">
    <text evidence="30">Tetramer of either four A chains (GAPDH 2) or two A and two B chains (GAPDH 1).</text>
</comment>
<keyword evidence="25" id="KW-0834">Unfolded protein response</keyword>
<evidence type="ECO:0000256" key="12">
    <source>
        <dbReference type="ARBA" id="ARBA00022801"/>
    </source>
</evidence>
<dbReference type="InterPro" id="IPR011047">
    <property type="entry name" value="Quinoprotein_ADH-like_sf"/>
</dbReference>
<keyword evidence="26" id="KW-0511">Multifunctional enzyme</keyword>
<dbReference type="CDD" id="cd10422">
    <property type="entry name" value="RNase_Ire1"/>
    <property type="match status" value="1"/>
</dbReference>
<evidence type="ECO:0000256" key="18">
    <source>
        <dbReference type="ARBA" id="ARBA00023002"/>
    </source>
</evidence>
<dbReference type="CDD" id="cd18126">
    <property type="entry name" value="GAPDH_I_C"/>
    <property type="match status" value="1"/>
</dbReference>
<keyword evidence="10" id="KW-0547">Nucleotide-binding</keyword>
<keyword evidence="21" id="KW-1015">Disulfide bond</keyword>
<gene>
    <name evidence="36" type="ORF">GH714_007569</name>
</gene>
<dbReference type="PRINTS" id="PR00078">
    <property type="entry name" value="G3PDHDRGNASE"/>
</dbReference>
<evidence type="ECO:0000256" key="23">
    <source>
        <dbReference type="ARBA" id="ARBA00023180"/>
    </source>
</evidence>
<keyword evidence="12" id="KW-0378">Hydrolase</keyword>
<dbReference type="Gene3D" id="1.10.510.10">
    <property type="entry name" value="Transferase(Phosphotransferase) domain 1"/>
    <property type="match status" value="1"/>
</dbReference>
<keyword evidence="8" id="KW-0812">Transmembrane</keyword>
<keyword evidence="15" id="KW-0391">Immunity</keyword>
<dbReference type="Gene3D" id="3.30.200.20">
    <property type="entry name" value="Phosphorylase Kinase, domain 1"/>
    <property type="match status" value="1"/>
</dbReference>
<evidence type="ECO:0000256" key="16">
    <source>
        <dbReference type="ARBA" id="ARBA00022946"/>
    </source>
</evidence>
<keyword evidence="6" id="KW-0507">mRNA processing</keyword>
<dbReference type="Pfam" id="PF06479">
    <property type="entry name" value="Ribonuc_2-5A"/>
    <property type="match status" value="1"/>
</dbReference>
<dbReference type="SUPFAM" id="SSF55347">
    <property type="entry name" value="Glyceraldehyde-3-phosphate dehydrogenase-like, C-terminal domain"/>
    <property type="match status" value="1"/>
</dbReference>
<dbReference type="GO" id="GO:0004540">
    <property type="term" value="F:RNA nuclease activity"/>
    <property type="evidence" value="ECO:0007669"/>
    <property type="project" value="InterPro"/>
</dbReference>
<dbReference type="SMART" id="SM00580">
    <property type="entry name" value="PUG"/>
    <property type="match status" value="1"/>
</dbReference>
<comment type="subunit">
    <text evidence="31">Homodimer; disulfide-linked. Dimer formation is driven by hydrophobic interactions within the N-terminal luminal domains and stabilized by disulfide bridges.</text>
</comment>
<evidence type="ECO:0000256" key="10">
    <source>
        <dbReference type="ARBA" id="ARBA00022741"/>
    </source>
</evidence>
<dbReference type="InterPro" id="IPR020829">
    <property type="entry name" value="GlycerAld_3-P_DH_cat"/>
</dbReference>
<evidence type="ECO:0000256" key="22">
    <source>
        <dbReference type="ARBA" id="ARBA00023163"/>
    </source>
</evidence>
<evidence type="ECO:0000256" key="32">
    <source>
        <dbReference type="RuleBase" id="RU000397"/>
    </source>
</evidence>
<dbReference type="InterPro" id="IPR000719">
    <property type="entry name" value="Prot_kinase_dom"/>
</dbReference>
<dbReference type="InterPro" id="IPR036291">
    <property type="entry name" value="NAD(P)-bd_dom_sf"/>
</dbReference>
<dbReference type="SUPFAM" id="SSF51735">
    <property type="entry name" value="NAD(P)-binding Rossmann-fold domains"/>
    <property type="match status" value="1"/>
</dbReference>
<dbReference type="GO" id="GO:0035556">
    <property type="term" value="P:intracellular signal transduction"/>
    <property type="evidence" value="ECO:0007669"/>
    <property type="project" value="UniProtKB-ARBA"/>
</dbReference>
<dbReference type="GO" id="GO:0006986">
    <property type="term" value="P:response to unfolded protein"/>
    <property type="evidence" value="ECO:0007669"/>
    <property type="project" value="UniProtKB-KW"/>
</dbReference>
<dbReference type="SMART" id="SM00220">
    <property type="entry name" value="S_TKc"/>
    <property type="match status" value="1"/>
</dbReference>
<evidence type="ECO:0000256" key="1">
    <source>
        <dbReference type="ARBA" id="ARBA00004115"/>
    </source>
</evidence>
<evidence type="ECO:0000256" key="26">
    <source>
        <dbReference type="ARBA" id="ARBA00023268"/>
    </source>
</evidence>
<dbReference type="GO" id="GO:0006006">
    <property type="term" value="P:glucose metabolic process"/>
    <property type="evidence" value="ECO:0007669"/>
    <property type="project" value="InterPro"/>
</dbReference>
<evidence type="ECO:0000256" key="29">
    <source>
        <dbReference type="ARBA" id="ARBA00052787"/>
    </source>
</evidence>
<keyword evidence="19" id="KW-0805">Transcription regulation</keyword>
<dbReference type="InterPro" id="IPR038357">
    <property type="entry name" value="KEN_sf"/>
</dbReference>
<feature type="domain" description="Protein kinase" evidence="34">
    <location>
        <begin position="895"/>
        <end position="1185"/>
    </location>
</feature>
<evidence type="ECO:0000259" key="34">
    <source>
        <dbReference type="PROSITE" id="PS50011"/>
    </source>
</evidence>
<dbReference type="FunFam" id="3.40.50.720:FF:000001">
    <property type="entry name" value="Glyceraldehyde-3-phosphate dehydrogenase"/>
    <property type="match status" value="1"/>
</dbReference>
<comment type="similarity">
    <text evidence="3 32">Belongs to the glyceraldehyde-3-phosphate dehydrogenase family.</text>
</comment>
<dbReference type="GO" id="GO:0051287">
    <property type="term" value="F:NAD binding"/>
    <property type="evidence" value="ECO:0007669"/>
    <property type="project" value="InterPro"/>
</dbReference>
<dbReference type="GO" id="GO:0004674">
    <property type="term" value="F:protein serine/threonine kinase activity"/>
    <property type="evidence" value="ECO:0007669"/>
    <property type="project" value="UniProtKB-KW"/>
</dbReference>
<comment type="pathway">
    <text evidence="2">Carbohydrate biosynthesis; Calvin cycle.</text>
</comment>
<evidence type="ECO:0000313" key="37">
    <source>
        <dbReference type="Proteomes" id="UP000467840"/>
    </source>
</evidence>
<dbReference type="InterPro" id="IPR015943">
    <property type="entry name" value="WD40/YVTN_repeat-like_dom_sf"/>
</dbReference>
<dbReference type="SUPFAM" id="SSF50998">
    <property type="entry name" value="Quinoprotein alcohol dehydrogenase-like"/>
    <property type="match status" value="1"/>
</dbReference>